<evidence type="ECO:0000259" key="1">
    <source>
        <dbReference type="Pfam" id="PF04326"/>
    </source>
</evidence>
<dbReference type="Proteomes" id="UP000434052">
    <property type="component" value="Unassembled WGS sequence"/>
</dbReference>
<evidence type="ECO:0000313" key="2">
    <source>
        <dbReference type="EMBL" id="TVM32769.1"/>
    </source>
</evidence>
<dbReference type="AlphaFoldDB" id="A0A6P1ZID4"/>
<sequence>MASRRMVFMTPIERNASIDVVKRDLDYAVYGDGAVLVTPGGAPVASPKLRLLEHIVRDLTVAEPGSLTALDVFACEHDVVEGEPAAAEERFVSALQTDPVAARRFPELGAQCAPVDIALENVDPDMPPLFFLYGGLSEALGKATSYLMEHGDQTALSDFAMFSALLLQTFRDMAPYRRAGILVLAERHQAGGLLPFLLLAGRLGPSEYANAIMNIEWFRHDAASASQRFRALRDEARVVVEYVDVCMAVSGGEALGPRAPEIIARGESHHVEFKSTLRLNLHTQKNDPSITHASLKTIAAFLNSSGGTLLVGVRDDGSIEGIETDGFPNDDRFGLHLWQSMESSLGGCACPFVASRFERLNGRTICCVTCSESPRPVFLEAKKGGQEFWVRVGASSRQLGVREVLEYTRLRFKE</sequence>
<dbReference type="Gene3D" id="3.30.950.30">
    <property type="entry name" value="Schlafen, AAA domain"/>
    <property type="match status" value="1"/>
</dbReference>
<comment type="caution">
    <text evidence="2">The sequence shown here is derived from an EMBL/GenBank/DDBJ whole genome shotgun (WGS) entry which is preliminary data.</text>
</comment>
<organism evidence="2 3">
    <name type="scientific">Oceanidesulfovibrio marinus</name>
    <dbReference type="NCBI Taxonomy" id="370038"/>
    <lineage>
        <taxon>Bacteria</taxon>
        <taxon>Pseudomonadati</taxon>
        <taxon>Thermodesulfobacteriota</taxon>
        <taxon>Desulfovibrionia</taxon>
        <taxon>Desulfovibrionales</taxon>
        <taxon>Desulfovibrionaceae</taxon>
        <taxon>Oceanidesulfovibrio</taxon>
    </lineage>
</organism>
<feature type="domain" description="Schlafen AlbA-2" evidence="1">
    <location>
        <begin position="267"/>
        <end position="399"/>
    </location>
</feature>
<dbReference type="EMBL" id="QMIF01000009">
    <property type="protein sequence ID" value="TVM32769.1"/>
    <property type="molecule type" value="Genomic_DNA"/>
</dbReference>
<proteinExistence type="predicted"/>
<name>A0A6P1ZID4_9BACT</name>
<accession>A0A6P1ZID4</accession>
<gene>
    <name evidence="2" type="ORF">DQK91_13740</name>
</gene>
<reference evidence="2 3" key="1">
    <citation type="submission" date="2018-06" db="EMBL/GenBank/DDBJ databases">
        <title>Complete genome of Desulfovibrio marinus P48SEP.</title>
        <authorList>
            <person name="Crispim J.S."/>
            <person name="Vidigal P.M.P."/>
            <person name="Silva L.C.F."/>
            <person name="Araujo L.C."/>
            <person name="Laguardia C.N."/>
            <person name="Dias R.S."/>
            <person name="Sousa M.P."/>
            <person name="Paula S.O."/>
            <person name="Silva C."/>
        </authorList>
    </citation>
    <scope>NUCLEOTIDE SEQUENCE [LARGE SCALE GENOMIC DNA]</scope>
    <source>
        <strain evidence="2 3">P48SEP</strain>
    </source>
</reference>
<evidence type="ECO:0000313" key="3">
    <source>
        <dbReference type="Proteomes" id="UP000434052"/>
    </source>
</evidence>
<dbReference type="OrthoDB" id="9798761at2"/>
<dbReference type="InterPro" id="IPR007421">
    <property type="entry name" value="Schlafen_AlbA_2_dom"/>
</dbReference>
<dbReference type="Pfam" id="PF04326">
    <property type="entry name" value="SLFN_AlbA_2"/>
    <property type="match status" value="1"/>
</dbReference>
<protein>
    <recommendedName>
        <fullName evidence="1">Schlafen AlbA-2 domain-containing protein</fullName>
    </recommendedName>
</protein>
<dbReference type="InterPro" id="IPR038461">
    <property type="entry name" value="Schlafen_AlbA_2_dom_sf"/>
</dbReference>